<dbReference type="Proteomes" id="UP000265120">
    <property type="component" value="Unassembled WGS sequence"/>
</dbReference>
<dbReference type="Ensembl" id="ENSCSET00000012515.1">
    <property type="protein sequence ID" value="ENSCSEP00000012367.1"/>
    <property type="gene ID" value="ENSCSEG00000007986.1"/>
</dbReference>
<dbReference type="AlphaFoldDB" id="A0A3P8VD90"/>
<reference evidence="1" key="1">
    <citation type="submission" date="2025-08" db="UniProtKB">
        <authorList>
            <consortium name="Ensembl"/>
        </authorList>
    </citation>
    <scope>IDENTIFICATION</scope>
</reference>
<keyword evidence="2" id="KW-1185">Reference proteome</keyword>
<proteinExistence type="predicted"/>
<organism evidence="1 2">
    <name type="scientific">Cynoglossus semilaevis</name>
    <name type="common">Tongue sole</name>
    <dbReference type="NCBI Taxonomy" id="244447"/>
    <lineage>
        <taxon>Eukaryota</taxon>
        <taxon>Metazoa</taxon>
        <taxon>Chordata</taxon>
        <taxon>Craniata</taxon>
        <taxon>Vertebrata</taxon>
        <taxon>Euteleostomi</taxon>
        <taxon>Actinopterygii</taxon>
        <taxon>Neopterygii</taxon>
        <taxon>Teleostei</taxon>
        <taxon>Neoteleostei</taxon>
        <taxon>Acanthomorphata</taxon>
        <taxon>Carangaria</taxon>
        <taxon>Pleuronectiformes</taxon>
        <taxon>Pleuronectoidei</taxon>
        <taxon>Cynoglossidae</taxon>
        <taxon>Cynoglossinae</taxon>
        <taxon>Cynoglossus</taxon>
    </lineage>
</organism>
<protein>
    <submittedName>
        <fullName evidence="1">Uncharacterized protein</fullName>
    </submittedName>
</protein>
<evidence type="ECO:0000313" key="2">
    <source>
        <dbReference type="Proteomes" id="UP000265120"/>
    </source>
</evidence>
<dbReference type="InParanoid" id="A0A3P8VD90"/>
<accession>A0A3P8VD90</accession>
<reference evidence="1" key="2">
    <citation type="submission" date="2025-09" db="UniProtKB">
        <authorList>
            <consortium name="Ensembl"/>
        </authorList>
    </citation>
    <scope>IDENTIFICATION</scope>
</reference>
<name>A0A3P8VD90_CYNSE</name>
<sequence length="56" mass="6549">KVDRWDISAVRQSFCSLTSSVFYLQILSALERDEQARRQRLRCKLEQVIDTMALSS</sequence>
<evidence type="ECO:0000313" key="1">
    <source>
        <dbReference type="Ensembl" id="ENSCSEP00000012367.1"/>
    </source>
</evidence>